<evidence type="ECO:0000313" key="4">
    <source>
        <dbReference type="EMBL" id="CAB9520800.1"/>
    </source>
</evidence>
<dbReference type="PANTHER" id="PTHR15462:SF19">
    <property type="entry name" value="PEPTIDASE S1 DOMAIN-CONTAINING PROTEIN"/>
    <property type="match status" value="1"/>
</dbReference>
<dbReference type="InterPro" id="IPR009003">
    <property type="entry name" value="Peptidase_S1_PA"/>
</dbReference>
<dbReference type="Proteomes" id="UP001153069">
    <property type="component" value="Unassembled WGS sequence"/>
</dbReference>
<keyword evidence="1 3" id="KW-0732">Signal</keyword>
<dbReference type="OrthoDB" id="10037376at2759"/>
<evidence type="ECO:0008006" key="6">
    <source>
        <dbReference type="Google" id="ProtNLM"/>
    </source>
</evidence>
<organism evidence="4 5">
    <name type="scientific">Seminavis robusta</name>
    <dbReference type="NCBI Taxonomy" id="568900"/>
    <lineage>
        <taxon>Eukaryota</taxon>
        <taxon>Sar</taxon>
        <taxon>Stramenopiles</taxon>
        <taxon>Ochrophyta</taxon>
        <taxon>Bacillariophyta</taxon>
        <taxon>Bacillariophyceae</taxon>
        <taxon>Bacillariophycidae</taxon>
        <taxon>Naviculales</taxon>
        <taxon>Naviculaceae</taxon>
        <taxon>Seminavis</taxon>
    </lineage>
</organism>
<dbReference type="InterPro" id="IPR050966">
    <property type="entry name" value="Glutamyl_endopeptidase"/>
</dbReference>
<proteinExistence type="predicted"/>
<evidence type="ECO:0000256" key="3">
    <source>
        <dbReference type="SAM" id="SignalP"/>
    </source>
</evidence>
<sequence>MMKFVHVLLFLAATSALVLVSGSKEHLSRYRRFLDSEQQEVHPVLAVAMKKNPNDPNEKAIVLQSVPAGQGAVKLVPENNDDRRRLLSHTHNRRRAEEVSFTRPSEETGFYFSNEIIVEIENVDPATAPSIVFSGIDNGMEYSFPVTAEDVADGVVIEILDNLVQGLYTLKLVAADGQELIVLDETVEVGSPQTPVGDEFYEEGGDVMGAVGRIYFFVDGNLFACTGTVIHDNKSGRSLVMTAAHCVWPDRTGQRKFAYDPIFIPNRDAVEIPTNETGRDIHRTCTEDVCGCWTLSGGVVHDVWSESPWPQRLAYDYGFYVVKDYGMHEGTVCRDTTALDIAVDEMQFSVGDDIVGEPGYSFGYALQWNPFFRYCSDTITVEDTTLGFDTAWINSCSLGTGSTGGPWMIDFSEDTGRGKVVTVNSWYKTWTTGYGGPFIDASEARCLVNAARDVDIDVLFSLPEGEQGIIVNCYDRPCRDGTSRMLRGGRMLCGHQDTDQAVSKHQQNRDLLVQDESVVV</sequence>
<feature type="chain" id="PRO_5040396481" description="Peptidase S1 domain-containing protein" evidence="3">
    <location>
        <begin position="17"/>
        <end position="520"/>
    </location>
</feature>
<dbReference type="EMBL" id="CAICTM010001133">
    <property type="protein sequence ID" value="CAB9520800.1"/>
    <property type="molecule type" value="Genomic_DNA"/>
</dbReference>
<feature type="signal peptide" evidence="3">
    <location>
        <begin position="1"/>
        <end position="16"/>
    </location>
</feature>
<reference evidence="4" key="1">
    <citation type="submission" date="2020-06" db="EMBL/GenBank/DDBJ databases">
        <authorList>
            <consortium name="Plant Systems Biology data submission"/>
        </authorList>
    </citation>
    <scope>NUCLEOTIDE SEQUENCE</scope>
    <source>
        <strain evidence="4">D6</strain>
    </source>
</reference>
<dbReference type="Gene3D" id="2.40.10.10">
    <property type="entry name" value="Trypsin-like serine proteases"/>
    <property type="match status" value="2"/>
</dbReference>
<dbReference type="SUPFAM" id="SSF50494">
    <property type="entry name" value="Trypsin-like serine proteases"/>
    <property type="match status" value="1"/>
</dbReference>
<dbReference type="InterPro" id="IPR043504">
    <property type="entry name" value="Peptidase_S1_PA_chymotrypsin"/>
</dbReference>
<evidence type="ECO:0000313" key="5">
    <source>
        <dbReference type="Proteomes" id="UP001153069"/>
    </source>
</evidence>
<dbReference type="AlphaFoldDB" id="A0A9N8EI38"/>
<protein>
    <recommendedName>
        <fullName evidence="6">Peptidase S1 domain-containing protein</fullName>
    </recommendedName>
</protein>
<name>A0A9N8EI38_9STRA</name>
<accession>A0A9N8EI38</accession>
<evidence type="ECO:0000256" key="1">
    <source>
        <dbReference type="ARBA" id="ARBA00022729"/>
    </source>
</evidence>
<dbReference type="PANTHER" id="PTHR15462">
    <property type="entry name" value="SERINE PROTEASE"/>
    <property type="match status" value="1"/>
</dbReference>
<gene>
    <name evidence="4" type="ORF">SEMRO_1135_G245110.1</name>
</gene>
<evidence type="ECO:0000256" key="2">
    <source>
        <dbReference type="ARBA" id="ARBA00023026"/>
    </source>
</evidence>
<comment type="caution">
    <text evidence="4">The sequence shown here is derived from an EMBL/GenBank/DDBJ whole genome shotgun (WGS) entry which is preliminary data.</text>
</comment>
<keyword evidence="2" id="KW-0843">Virulence</keyword>
<keyword evidence="5" id="KW-1185">Reference proteome</keyword>